<dbReference type="PANTHER" id="PTHR47053">
    <property type="entry name" value="MUREIN DD-ENDOPEPTIDASE MEPH-RELATED"/>
    <property type="match status" value="1"/>
</dbReference>
<keyword evidence="4" id="KW-0788">Thiol protease</keyword>
<evidence type="ECO:0000256" key="3">
    <source>
        <dbReference type="ARBA" id="ARBA00022801"/>
    </source>
</evidence>
<organism evidence="7 8">
    <name type="scientific">Marivirga atlantica</name>
    <dbReference type="NCBI Taxonomy" id="1548457"/>
    <lineage>
        <taxon>Bacteria</taxon>
        <taxon>Pseudomonadati</taxon>
        <taxon>Bacteroidota</taxon>
        <taxon>Cytophagia</taxon>
        <taxon>Cytophagales</taxon>
        <taxon>Marivirgaceae</taxon>
        <taxon>Marivirga</taxon>
    </lineage>
</organism>
<dbReference type="SUPFAM" id="SSF54001">
    <property type="entry name" value="Cysteine proteinases"/>
    <property type="match status" value="1"/>
</dbReference>
<dbReference type="GO" id="GO:0006508">
    <property type="term" value="P:proteolysis"/>
    <property type="evidence" value="ECO:0007669"/>
    <property type="project" value="UniProtKB-KW"/>
</dbReference>
<evidence type="ECO:0000313" key="8">
    <source>
        <dbReference type="Proteomes" id="UP000642920"/>
    </source>
</evidence>
<keyword evidence="3" id="KW-0378">Hydrolase</keyword>
<dbReference type="EMBL" id="JAERQG010000003">
    <property type="protein sequence ID" value="MBL0765953.1"/>
    <property type="molecule type" value="Genomic_DNA"/>
</dbReference>
<feature type="domain" description="NlpC/P60" evidence="6">
    <location>
        <begin position="131"/>
        <end position="259"/>
    </location>
</feature>
<keyword evidence="2" id="KW-0645">Protease</keyword>
<proteinExistence type="inferred from homology"/>
<dbReference type="Gene3D" id="3.90.1720.10">
    <property type="entry name" value="endopeptidase domain like (from Nostoc punctiforme)"/>
    <property type="match status" value="1"/>
</dbReference>
<dbReference type="Gene3D" id="2.30.30.40">
    <property type="entry name" value="SH3 Domains"/>
    <property type="match status" value="1"/>
</dbReference>
<sequence>MEAGQKGIGRLSIIPVRAEGSDKAEIVTQLLFGEHYSVLEVAEKWIKIQNYFDGYKGWIDRKQFHAISSEYFDQINNSTYKICTDLVASILYNKNLVPVTLGSIIPISTNEIFKIEEHLGFNGEAKSLSERRDFEYVKLIALKYLNAPYLWGGKSPFGIDCSGLTQVVFRICGYKLLRDASQQVTQGREVENFEGAIPGDLLFFRNADRKVTHVGILFENQTIIHASGKVRIDLIDENGIFNVEQKRYTHYLSDIRRVIT</sequence>
<dbReference type="PROSITE" id="PS51781">
    <property type="entry name" value="SH3B"/>
    <property type="match status" value="1"/>
</dbReference>
<dbReference type="InterPro" id="IPR051202">
    <property type="entry name" value="Peptidase_C40"/>
</dbReference>
<dbReference type="InterPro" id="IPR003646">
    <property type="entry name" value="SH3-like_bac-type"/>
</dbReference>
<evidence type="ECO:0000259" key="6">
    <source>
        <dbReference type="PROSITE" id="PS51935"/>
    </source>
</evidence>
<dbReference type="InterPro" id="IPR038765">
    <property type="entry name" value="Papain-like_cys_pep_sf"/>
</dbReference>
<gene>
    <name evidence="7" type="ORF">JKP34_11870</name>
</gene>
<dbReference type="RefSeq" id="WP_201921606.1">
    <property type="nucleotide sequence ID" value="NZ_JAERQG010000003.1"/>
</dbReference>
<evidence type="ECO:0000313" key="7">
    <source>
        <dbReference type="EMBL" id="MBL0765953.1"/>
    </source>
</evidence>
<dbReference type="InterPro" id="IPR041382">
    <property type="entry name" value="SH3_16"/>
</dbReference>
<dbReference type="Pfam" id="PF00877">
    <property type="entry name" value="NLPC_P60"/>
    <property type="match status" value="1"/>
</dbReference>
<dbReference type="PROSITE" id="PS51935">
    <property type="entry name" value="NLPC_P60"/>
    <property type="match status" value="1"/>
</dbReference>
<comment type="caution">
    <text evidence="7">The sequence shown here is derived from an EMBL/GenBank/DDBJ whole genome shotgun (WGS) entry which is preliminary data.</text>
</comment>
<protein>
    <submittedName>
        <fullName evidence="7">C40 family peptidase</fullName>
    </submittedName>
</protein>
<dbReference type="InterPro" id="IPR000064">
    <property type="entry name" value="NLP_P60_dom"/>
</dbReference>
<dbReference type="AlphaFoldDB" id="A0A937AGT6"/>
<evidence type="ECO:0000256" key="1">
    <source>
        <dbReference type="ARBA" id="ARBA00007074"/>
    </source>
</evidence>
<accession>A0A937AGT6</accession>
<name>A0A937AGT6_9BACT</name>
<evidence type="ECO:0000259" key="5">
    <source>
        <dbReference type="PROSITE" id="PS51781"/>
    </source>
</evidence>
<dbReference type="Pfam" id="PF18348">
    <property type="entry name" value="SH3_16"/>
    <property type="match status" value="1"/>
</dbReference>
<comment type="similarity">
    <text evidence="1">Belongs to the peptidase C40 family.</text>
</comment>
<dbReference type="Proteomes" id="UP000642920">
    <property type="component" value="Unassembled WGS sequence"/>
</dbReference>
<dbReference type="PANTHER" id="PTHR47053:SF1">
    <property type="entry name" value="MUREIN DD-ENDOPEPTIDASE MEPH-RELATED"/>
    <property type="match status" value="1"/>
</dbReference>
<reference evidence="7" key="1">
    <citation type="submission" date="2021-01" db="EMBL/GenBank/DDBJ databases">
        <title>Marivirga sp. nov., isolated from intertidal surface sediments.</title>
        <authorList>
            <person name="Zhang M."/>
        </authorList>
    </citation>
    <scope>NUCLEOTIDE SEQUENCE</scope>
    <source>
        <strain evidence="7">SM1354</strain>
    </source>
</reference>
<evidence type="ECO:0000256" key="4">
    <source>
        <dbReference type="ARBA" id="ARBA00022807"/>
    </source>
</evidence>
<dbReference type="GO" id="GO:0008234">
    <property type="term" value="F:cysteine-type peptidase activity"/>
    <property type="evidence" value="ECO:0007669"/>
    <property type="project" value="UniProtKB-KW"/>
</dbReference>
<keyword evidence="8" id="KW-1185">Reference proteome</keyword>
<feature type="domain" description="SH3b" evidence="5">
    <location>
        <begin position="2"/>
        <end position="68"/>
    </location>
</feature>
<evidence type="ECO:0000256" key="2">
    <source>
        <dbReference type="ARBA" id="ARBA00022670"/>
    </source>
</evidence>